<dbReference type="RefSeq" id="WP_046368888.1">
    <property type="nucleotide sequence ID" value="NZ_BBWV01000002.1"/>
</dbReference>
<dbReference type="GO" id="GO:0003677">
    <property type="term" value="F:DNA binding"/>
    <property type="evidence" value="ECO:0007669"/>
    <property type="project" value="UniProtKB-UniRule"/>
</dbReference>
<dbReference type="Pfam" id="PF20772">
    <property type="entry name" value="TACO1_YebC_N"/>
    <property type="match status" value="1"/>
</dbReference>
<dbReference type="Pfam" id="PF01709">
    <property type="entry name" value="Transcrip_reg"/>
    <property type="match status" value="1"/>
</dbReference>
<dbReference type="GO" id="GO:0005829">
    <property type="term" value="C:cytosol"/>
    <property type="evidence" value="ECO:0007669"/>
    <property type="project" value="TreeGrafter"/>
</dbReference>
<evidence type="ECO:0000313" key="10">
    <source>
        <dbReference type="Proteomes" id="UP000033121"/>
    </source>
</evidence>
<comment type="similarity">
    <text evidence="1 6">Belongs to the TACO1 family.</text>
</comment>
<keyword evidence="5 6" id="KW-0804">Transcription</keyword>
<feature type="domain" description="TACO1/YebC-like N-terminal" evidence="8">
    <location>
        <begin position="5"/>
        <end position="74"/>
    </location>
</feature>
<evidence type="ECO:0000256" key="5">
    <source>
        <dbReference type="ARBA" id="ARBA00023163"/>
    </source>
</evidence>
<sequence>MGRIFEVRKATMFARWDRMAKQFTRIGKEIAIAVKAGGPDPNTNPALRRCFQNAKAVNMPKDRVEAAIKRAQGKDMENYEEILYEGYGPHGVAILVETATDNHVRTVANVKAIFNKGNGTLGNSGSVSFQFKKMGTFKLKPEGLSADDLELELIDAGLEELGEGTGENGEEVLVIRCAFNDFGNMQKALEDKGITPISAEVEWIPQNTVELSEEQAQDVLKLVDKIEQDEDVQKVFHNLQ</sequence>
<keyword evidence="2 6" id="KW-0963">Cytoplasm</keyword>
<dbReference type="AlphaFoldDB" id="A0A0E9N0P2"/>
<keyword evidence="10" id="KW-1185">Reference proteome</keyword>
<dbReference type="Gene3D" id="1.10.10.200">
    <property type="match status" value="1"/>
</dbReference>
<comment type="caution">
    <text evidence="9">The sequence shown here is derived from an EMBL/GenBank/DDBJ whole genome shotgun (WGS) entry which is preliminary data.</text>
</comment>
<organism evidence="9 10">
    <name type="scientific">Flavihumibacter petaseus NBRC 106054</name>
    <dbReference type="NCBI Taxonomy" id="1220578"/>
    <lineage>
        <taxon>Bacteria</taxon>
        <taxon>Pseudomonadati</taxon>
        <taxon>Bacteroidota</taxon>
        <taxon>Chitinophagia</taxon>
        <taxon>Chitinophagales</taxon>
        <taxon>Chitinophagaceae</taxon>
        <taxon>Flavihumibacter</taxon>
    </lineage>
</organism>
<evidence type="ECO:0000259" key="7">
    <source>
        <dbReference type="Pfam" id="PF01709"/>
    </source>
</evidence>
<comment type="subcellular location">
    <subcellularLocation>
        <location evidence="6">Cytoplasm</location>
    </subcellularLocation>
</comment>
<evidence type="ECO:0000256" key="2">
    <source>
        <dbReference type="ARBA" id="ARBA00022490"/>
    </source>
</evidence>
<dbReference type="NCBIfam" id="NF009044">
    <property type="entry name" value="PRK12378.1"/>
    <property type="match status" value="1"/>
</dbReference>
<dbReference type="NCBIfam" id="TIGR01033">
    <property type="entry name" value="YebC/PmpR family DNA-binding transcriptional regulator"/>
    <property type="match status" value="1"/>
</dbReference>
<evidence type="ECO:0000256" key="3">
    <source>
        <dbReference type="ARBA" id="ARBA00023015"/>
    </source>
</evidence>
<accession>A0A0E9N0P2</accession>
<evidence type="ECO:0000256" key="4">
    <source>
        <dbReference type="ARBA" id="ARBA00023125"/>
    </source>
</evidence>
<evidence type="ECO:0000313" key="9">
    <source>
        <dbReference type="EMBL" id="GAO42920.1"/>
    </source>
</evidence>
<dbReference type="InterPro" id="IPR026564">
    <property type="entry name" value="Transcrip_reg_TACO1-like_dom3"/>
</dbReference>
<dbReference type="SUPFAM" id="SSF75625">
    <property type="entry name" value="YebC-like"/>
    <property type="match status" value="1"/>
</dbReference>
<feature type="domain" description="TACO1/YebC-like second and third" evidence="7">
    <location>
        <begin position="79"/>
        <end position="239"/>
    </location>
</feature>
<dbReference type="HAMAP" id="MF_00693">
    <property type="entry name" value="Transcrip_reg_TACO1"/>
    <property type="match status" value="1"/>
</dbReference>
<gene>
    <name evidence="9" type="ORF">FPE01S_02_00250</name>
</gene>
<reference evidence="9 10" key="1">
    <citation type="submission" date="2015-04" db="EMBL/GenBank/DDBJ databases">
        <title>Whole genome shotgun sequence of Flavihumibacter petaseus NBRC 106054.</title>
        <authorList>
            <person name="Miyazawa S."/>
            <person name="Hosoyama A."/>
            <person name="Hashimoto M."/>
            <person name="Noguchi M."/>
            <person name="Tsuchikane K."/>
            <person name="Ohji S."/>
            <person name="Yamazoe A."/>
            <person name="Ichikawa N."/>
            <person name="Kimura A."/>
            <person name="Fujita N."/>
        </authorList>
    </citation>
    <scope>NUCLEOTIDE SEQUENCE [LARGE SCALE GENOMIC DNA]</scope>
    <source>
        <strain evidence="9 10">NBRC 106054</strain>
    </source>
</reference>
<dbReference type="InterPro" id="IPR017856">
    <property type="entry name" value="Integrase-like_N"/>
</dbReference>
<protein>
    <recommendedName>
        <fullName evidence="6">Probable transcriptional regulatory protein FPE01S_02_00250</fullName>
    </recommendedName>
</protein>
<dbReference type="InterPro" id="IPR002876">
    <property type="entry name" value="Transcrip_reg_TACO1-like"/>
</dbReference>
<dbReference type="InterPro" id="IPR048300">
    <property type="entry name" value="TACO1_YebC-like_2nd/3rd_dom"/>
</dbReference>
<keyword evidence="3 6" id="KW-0805">Transcription regulation</keyword>
<dbReference type="FunFam" id="1.10.10.200:FF:000004">
    <property type="entry name" value="Probable transcriptional regulatory protein BSBG_02618"/>
    <property type="match status" value="1"/>
</dbReference>
<dbReference type="NCBIfam" id="NF001030">
    <property type="entry name" value="PRK00110.1"/>
    <property type="match status" value="1"/>
</dbReference>
<proteinExistence type="inferred from homology"/>
<dbReference type="InterPro" id="IPR029072">
    <property type="entry name" value="YebC-like"/>
</dbReference>
<dbReference type="Proteomes" id="UP000033121">
    <property type="component" value="Unassembled WGS sequence"/>
</dbReference>
<evidence type="ECO:0000256" key="1">
    <source>
        <dbReference type="ARBA" id="ARBA00008724"/>
    </source>
</evidence>
<name>A0A0E9N0P2_9BACT</name>
<evidence type="ECO:0000256" key="6">
    <source>
        <dbReference type="HAMAP-Rule" id="MF_00693"/>
    </source>
</evidence>
<dbReference type="OrthoDB" id="9781053at2"/>
<dbReference type="PANTHER" id="PTHR12532">
    <property type="entry name" value="TRANSLATIONAL ACTIVATOR OF CYTOCHROME C OXIDASE 1"/>
    <property type="match status" value="1"/>
</dbReference>
<dbReference type="STRING" id="1220578.FPE01S_02_00250"/>
<dbReference type="InterPro" id="IPR049083">
    <property type="entry name" value="TACO1_YebC_N"/>
</dbReference>
<dbReference type="Gene3D" id="3.30.70.980">
    <property type="match status" value="2"/>
</dbReference>
<dbReference type="EMBL" id="BBWV01000002">
    <property type="protein sequence ID" value="GAO42920.1"/>
    <property type="molecule type" value="Genomic_DNA"/>
</dbReference>
<dbReference type="GO" id="GO:0006355">
    <property type="term" value="P:regulation of DNA-templated transcription"/>
    <property type="evidence" value="ECO:0007669"/>
    <property type="project" value="UniProtKB-UniRule"/>
</dbReference>
<evidence type="ECO:0000259" key="8">
    <source>
        <dbReference type="Pfam" id="PF20772"/>
    </source>
</evidence>
<keyword evidence="4 6" id="KW-0238">DNA-binding</keyword>
<dbReference type="PANTHER" id="PTHR12532:SF6">
    <property type="entry name" value="TRANSCRIPTIONAL REGULATORY PROTEIN YEBC-RELATED"/>
    <property type="match status" value="1"/>
</dbReference>